<evidence type="ECO:0000313" key="1">
    <source>
        <dbReference type="EMBL" id="SVA60205.1"/>
    </source>
</evidence>
<gene>
    <name evidence="1" type="ORF">METZ01_LOCUS113059</name>
</gene>
<dbReference type="EMBL" id="UINC01014051">
    <property type="protein sequence ID" value="SVA60205.1"/>
    <property type="molecule type" value="Genomic_DNA"/>
</dbReference>
<organism evidence="1">
    <name type="scientific">marine metagenome</name>
    <dbReference type="NCBI Taxonomy" id="408172"/>
    <lineage>
        <taxon>unclassified sequences</taxon>
        <taxon>metagenomes</taxon>
        <taxon>ecological metagenomes</taxon>
    </lineage>
</organism>
<proteinExistence type="predicted"/>
<protein>
    <submittedName>
        <fullName evidence="1">Uncharacterized protein</fullName>
    </submittedName>
</protein>
<sequence length="248" mass="28798">MIKIIQTKHWINQAVTKNFALGCKSQIINVNKYFYDKNDIIATYGILRGTGEILQKATKYYYIDHGYFGSSKRSFNKDGKTILHNLDGYFRIVQNNLIHSGLGNFDDKRLKLFNIKFKIVRKSGEFIILSEPSKYISNFFKLTDWTNNTIRALQKYTDRKIFTHSKNSEIPLDKLLQHAWAFVSFQSTAGFKAMINGVPAHFTHDNLKNINSIENIESGLIDYQIFNNLAYGQWTMEEMKNGEMMGYL</sequence>
<accession>A0A381X625</accession>
<dbReference type="AlphaFoldDB" id="A0A381X625"/>
<name>A0A381X625_9ZZZZ</name>
<reference evidence="1" key="1">
    <citation type="submission" date="2018-05" db="EMBL/GenBank/DDBJ databases">
        <authorList>
            <person name="Lanie J.A."/>
            <person name="Ng W.-L."/>
            <person name="Kazmierczak K.M."/>
            <person name="Andrzejewski T.M."/>
            <person name="Davidsen T.M."/>
            <person name="Wayne K.J."/>
            <person name="Tettelin H."/>
            <person name="Glass J.I."/>
            <person name="Rusch D."/>
            <person name="Podicherti R."/>
            <person name="Tsui H.-C.T."/>
            <person name="Winkler M.E."/>
        </authorList>
    </citation>
    <scope>NUCLEOTIDE SEQUENCE</scope>
</reference>